<dbReference type="AlphaFoldDB" id="A0AAN8IN95"/>
<reference evidence="1 2" key="1">
    <citation type="submission" date="2019-10" db="EMBL/GenBank/DDBJ databases">
        <title>Assembly and Annotation for the nematode Trichostrongylus colubriformis.</title>
        <authorList>
            <person name="Martin J."/>
        </authorList>
    </citation>
    <scope>NUCLEOTIDE SEQUENCE [LARGE SCALE GENOMIC DNA]</scope>
    <source>
        <strain evidence="1">G859</strain>
        <tissue evidence="1">Whole worm</tissue>
    </source>
</reference>
<proteinExistence type="predicted"/>
<keyword evidence="2" id="KW-1185">Reference proteome</keyword>
<evidence type="ECO:0000313" key="2">
    <source>
        <dbReference type="Proteomes" id="UP001331761"/>
    </source>
</evidence>
<protein>
    <recommendedName>
        <fullName evidence="3">F-box domain-containing protein</fullName>
    </recommendedName>
</protein>
<accession>A0AAN8IN95</accession>
<gene>
    <name evidence="1" type="ORF">GCK32_004977</name>
</gene>
<sequence>MFNHHPIWRCEQQNGDGDNLPSLPDEIIAHIISTVSPTEIITLKWFGINSGFDHVVNEHIRKCTSLNICEDFIWQYLQSELIQAGQLSPSHRSLLHLLMMKSFCHLQELIVPIAIFSEVHSILEGMCSVGPTAVAMPQLSKISVHIGEEWGKLLISHNYDNLKIRPLCTYLSEVNLDLKLSDVEIVTCCGFRSLVRYFMEMTDSNTVWNLTLEDCTSSGQGYYGPTDMNRCRNKVFISYVRVLLDLGLTINRLTLLDRRKISPYMMIMSLNKRRSLYMYPEFKRCRELFVCYDIGLIAPIFAHENDRFLSLRIFEVDESHVLYKKDLLEYLSSAPSTCCFLFFRSRRSSRSLKSEKAAAIYYGY</sequence>
<evidence type="ECO:0000313" key="1">
    <source>
        <dbReference type="EMBL" id="KAK5979756.1"/>
    </source>
</evidence>
<comment type="caution">
    <text evidence="1">The sequence shown here is derived from an EMBL/GenBank/DDBJ whole genome shotgun (WGS) entry which is preliminary data.</text>
</comment>
<name>A0AAN8IN95_TRICO</name>
<evidence type="ECO:0008006" key="3">
    <source>
        <dbReference type="Google" id="ProtNLM"/>
    </source>
</evidence>
<dbReference type="Proteomes" id="UP001331761">
    <property type="component" value="Unassembled WGS sequence"/>
</dbReference>
<dbReference type="EMBL" id="WIXE01008025">
    <property type="protein sequence ID" value="KAK5979756.1"/>
    <property type="molecule type" value="Genomic_DNA"/>
</dbReference>
<organism evidence="1 2">
    <name type="scientific">Trichostrongylus colubriformis</name>
    <name type="common">Black scour worm</name>
    <dbReference type="NCBI Taxonomy" id="6319"/>
    <lineage>
        <taxon>Eukaryota</taxon>
        <taxon>Metazoa</taxon>
        <taxon>Ecdysozoa</taxon>
        <taxon>Nematoda</taxon>
        <taxon>Chromadorea</taxon>
        <taxon>Rhabditida</taxon>
        <taxon>Rhabditina</taxon>
        <taxon>Rhabditomorpha</taxon>
        <taxon>Strongyloidea</taxon>
        <taxon>Trichostrongylidae</taxon>
        <taxon>Trichostrongylus</taxon>
    </lineage>
</organism>